<feature type="signal peptide" evidence="2">
    <location>
        <begin position="1"/>
        <end position="20"/>
    </location>
</feature>
<feature type="region of interest" description="Disordered" evidence="1">
    <location>
        <begin position="24"/>
        <end position="53"/>
    </location>
</feature>
<sequence>MRKRAAITVSGLVVAACVVAATAYGGGSDGGGGASDTDGSRTIGAPEPHVIPSPEAGQRELLLSDLRAVDPALVSDEDQAVEDARWICVDIRLGQPEETVRDAAAQRFRVTWEQTAQVLDSIRGTFC</sequence>
<protein>
    <recommendedName>
        <fullName evidence="5">DUF732 domain-containing protein</fullName>
    </recommendedName>
</protein>
<evidence type="ECO:0000256" key="1">
    <source>
        <dbReference type="SAM" id="MobiDB-lite"/>
    </source>
</evidence>
<feature type="chain" id="PRO_5045331816" description="DUF732 domain-containing protein" evidence="2">
    <location>
        <begin position="21"/>
        <end position="127"/>
    </location>
</feature>
<evidence type="ECO:0000256" key="2">
    <source>
        <dbReference type="SAM" id="SignalP"/>
    </source>
</evidence>
<keyword evidence="4" id="KW-1185">Reference proteome</keyword>
<organism evidence="3 4">
    <name type="scientific">Streptomyces lancefieldiae</name>
    <dbReference type="NCBI Taxonomy" id="3075520"/>
    <lineage>
        <taxon>Bacteria</taxon>
        <taxon>Bacillati</taxon>
        <taxon>Actinomycetota</taxon>
        <taxon>Actinomycetes</taxon>
        <taxon>Kitasatosporales</taxon>
        <taxon>Streptomycetaceae</taxon>
        <taxon>Streptomyces</taxon>
    </lineage>
</organism>
<evidence type="ECO:0000313" key="4">
    <source>
        <dbReference type="Proteomes" id="UP001180724"/>
    </source>
</evidence>
<dbReference type="EMBL" id="JAVRFH010000026">
    <property type="protein sequence ID" value="MDT0613280.1"/>
    <property type="molecule type" value="Genomic_DNA"/>
</dbReference>
<accession>A0ABU3ATW5</accession>
<dbReference type="RefSeq" id="WP_311575368.1">
    <property type="nucleotide sequence ID" value="NZ_JAVRFH010000026.1"/>
</dbReference>
<evidence type="ECO:0000313" key="3">
    <source>
        <dbReference type="EMBL" id="MDT0613280.1"/>
    </source>
</evidence>
<dbReference type="Proteomes" id="UP001180724">
    <property type="component" value="Unassembled WGS sequence"/>
</dbReference>
<keyword evidence="2" id="KW-0732">Signal</keyword>
<dbReference type="PROSITE" id="PS51257">
    <property type="entry name" value="PROKAR_LIPOPROTEIN"/>
    <property type="match status" value="1"/>
</dbReference>
<reference evidence="3" key="1">
    <citation type="submission" date="2024-05" db="EMBL/GenBank/DDBJ databases">
        <title>30 novel species of actinomycetes from the DSMZ collection.</title>
        <authorList>
            <person name="Nouioui I."/>
        </authorList>
    </citation>
    <scope>NUCLEOTIDE SEQUENCE</scope>
    <source>
        <strain evidence="3">DSM 40712</strain>
    </source>
</reference>
<proteinExistence type="predicted"/>
<gene>
    <name evidence="3" type="ORF">RM812_24085</name>
</gene>
<comment type="caution">
    <text evidence="3">The sequence shown here is derived from an EMBL/GenBank/DDBJ whole genome shotgun (WGS) entry which is preliminary data.</text>
</comment>
<evidence type="ECO:0008006" key="5">
    <source>
        <dbReference type="Google" id="ProtNLM"/>
    </source>
</evidence>
<feature type="compositionally biased region" description="Gly residues" evidence="1">
    <location>
        <begin position="24"/>
        <end position="34"/>
    </location>
</feature>
<name>A0ABU3ATW5_9ACTN</name>